<evidence type="ECO:0000256" key="3">
    <source>
        <dbReference type="SAM" id="MobiDB-lite"/>
    </source>
</evidence>
<reference evidence="4 5" key="1">
    <citation type="submission" date="2022-03" db="EMBL/GenBank/DDBJ databases">
        <authorList>
            <person name="Nunn A."/>
            <person name="Chopra R."/>
            <person name="Nunn A."/>
            <person name="Contreras Garrido A."/>
        </authorList>
    </citation>
    <scope>NUCLEOTIDE SEQUENCE [LARGE SCALE GENOMIC DNA]</scope>
</reference>
<keyword evidence="2" id="KW-0677">Repeat</keyword>
<evidence type="ECO:0000256" key="1">
    <source>
        <dbReference type="ARBA" id="ARBA00007626"/>
    </source>
</evidence>
<dbReference type="NCBIfam" id="TIGR00756">
    <property type="entry name" value="PPR"/>
    <property type="match status" value="10"/>
</dbReference>
<gene>
    <name evidence="4" type="ORF">TAV2_LOCUS17942</name>
</gene>
<name>A0AAU9SBQ5_THLAR</name>
<comment type="similarity">
    <text evidence="1">Belongs to the PPR family. P subfamily.</text>
</comment>
<evidence type="ECO:0000313" key="4">
    <source>
        <dbReference type="EMBL" id="CAH2064595.1"/>
    </source>
</evidence>
<dbReference type="InterPro" id="IPR002885">
    <property type="entry name" value="PPR_rpt"/>
</dbReference>
<feature type="compositionally biased region" description="Basic residues" evidence="3">
    <location>
        <begin position="623"/>
        <end position="635"/>
    </location>
</feature>
<evidence type="ECO:0000313" key="5">
    <source>
        <dbReference type="Proteomes" id="UP000836841"/>
    </source>
</evidence>
<keyword evidence="5" id="KW-1185">Reference proteome</keyword>
<dbReference type="PANTHER" id="PTHR47939:SF13">
    <property type="entry name" value="OS03G0201400 PROTEIN"/>
    <property type="match status" value="1"/>
</dbReference>
<evidence type="ECO:0000256" key="2">
    <source>
        <dbReference type="ARBA" id="ARBA00022737"/>
    </source>
</evidence>
<dbReference type="InterPro" id="IPR050667">
    <property type="entry name" value="PPR-containing_protein"/>
</dbReference>
<sequence length="646" mass="73986">MRRFSSIVDLFLSKRYILLLPSSQANSRIDLTCKWLHISRVLKYDSVESAERINGAGLVCPQKRQQEDDFAGDVEKIYRVLRNYHSRVPKLELALNESGIDLRPELIVRVLSRCGDAGNLGYRFFLWASKQPGYCHSYEVCKSMVKVLSKMRQFGAVWALIEEMRKENPELIEPELFVVLMRRFASANMVKKAVEVLDEMPKYGLEPDEYIFGSLLDALCKNGSVKDASKLFEDMRERFPPNLRYFTSLLYGWCREGKLIEARHVLVQMKEAGLEPDIVVFTNLLSGYAHAGKMADAYDLMKDMRRRGYEPNANCYTVLIQALCRMEKRMDEAMRVFVEMERYGCEADLVSYTALISGFCKWGMIDKGYSVLDDMRKKGVVPSQVTYMQIMVAHEKKEQFEECLELIEKMKQAGCNPDLLIYNVVIRLACKLGEVKEAVRLWNEMEGNGLSPGVDTFVIMINGFTSQGCVIEACDHFKEMVSRGIFSAPHYGTLKTLLNTLVRDDKVEMAKDVWSCISNKSSSCELNVSAWTIWIHALFARGHVKEACSYCLDMMEMDLMPQPDTYAKLMKGLNKLYNRTIAAEITEKVRKMASERDVSFKMYKRRGEEVLIEKAKPKGIREGKKKGTAAHHKRKWGGEPSRAKAL</sequence>
<dbReference type="PANTHER" id="PTHR47939">
    <property type="entry name" value="MEMBRANE-ASSOCIATED SALT-INDUCIBLE PROTEIN-LIKE"/>
    <property type="match status" value="1"/>
</dbReference>
<dbReference type="Pfam" id="PF01535">
    <property type="entry name" value="PPR"/>
    <property type="match status" value="2"/>
</dbReference>
<protein>
    <recommendedName>
        <fullName evidence="6">Pentatricopeptide repeat-containing protein</fullName>
    </recommendedName>
</protein>
<dbReference type="Proteomes" id="UP000836841">
    <property type="component" value="Chromosome 5"/>
</dbReference>
<proteinExistence type="inferred from homology"/>
<dbReference type="Pfam" id="PF12854">
    <property type="entry name" value="PPR_1"/>
    <property type="match status" value="1"/>
</dbReference>
<organism evidence="4 5">
    <name type="scientific">Thlaspi arvense</name>
    <name type="common">Field penny-cress</name>
    <dbReference type="NCBI Taxonomy" id="13288"/>
    <lineage>
        <taxon>Eukaryota</taxon>
        <taxon>Viridiplantae</taxon>
        <taxon>Streptophyta</taxon>
        <taxon>Embryophyta</taxon>
        <taxon>Tracheophyta</taxon>
        <taxon>Spermatophyta</taxon>
        <taxon>Magnoliopsida</taxon>
        <taxon>eudicotyledons</taxon>
        <taxon>Gunneridae</taxon>
        <taxon>Pentapetalae</taxon>
        <taxon>rosids</taxon>
        <taxon>malvids</taxon>
        <taxon>Brassicales</taxon>
        <taxon>Brassicaceae</taxon>
        <taxon>Thlaspideae</taxon>
        <taxon>Thlaspi</taxon>
    </lineage>
</organism>
<evidence type="ECO:0008006" key="6">
    <source>
        <dbReference type="Google" id="ProtNLM"/>
    </source>
</evidence>
<accession>A0AAU9SBQ5</accession>
<feature type="region of interest" description="Disordered" evidence="3">
    <location>
        <begin position="614"/>
        <end position="646"/>
    </location>
</feature>
<dbReference type="Gene3D" id="1.25.40.10">
    <property type="entry name" value="Tetratricopeptide repeat domain"/>
    <property type="match status" value="6"/>
</dbReference>
<dbReference type="AlphaFoldDB" id="A0AAU9SBQ5"/>
<dbReference type="EMBL" id="OU466861">
    <property type="protein sequence ID" value="CAH2064595.1"/>
    <property type="molecule type" value="Genomic_DNA"/>
</dbReference>
<dbReference type="Pfam" id="PF13041">
    <property type="entry name" value="PPR_2"/>
    <property type="match status" value="3"/>
</dbReference>
<dbReference type="InterPro" id="IPR011990">
    <property type="entry name" value="TPR-like_helical_dom_sf"/>
</dbReference>